<dbReference type="InterPro" id="IPR037038">
    <property type="entry name" value="HepT-like_sf"/>
</dbReference>
<dbReference type="GO" id="GO:0016787">
    <property type="term" value="F:hydrolase activity"/>
    <property type="evidence" value="ECO:0007669"/>
    <property type="project" value="UniProtKB-KW"/>
</dbReference>
<keyword evidence="4" id="KW-0547">Nucleotide-binding</keyword>
<comment type="similarity">
    <text evidence="6">Belongs to the HepT RNase toxin family.</text>
</comment>
<keyword evidence="3" id="KW-0540">Nuclease</keyword>
<dbReference type="Pfam" id="PF01934">
    <property type="entry name" value="HepT-like"/>
    <property type="match status" value="1"/>
</dbReference>
<organism evidence="7 8">
    <name type="scientific">Alkalitalea saponilacus</name>
    <dbReference type="NCBI Taxonomy" id="889453"/>
    <lineage>
        <taxon>Bacteria</taxon>
        <taxon>Pseudomonadati</taxon>
        <taxon>Bacteroidota</taxon>
        <taxon>Bacteroidia</taxon>
        <taxon>Marinilabiliales</taxon>
        <taxon>Marinilabiliaceae</taxon>
        <taxon>Alkalitalea</taxon>
    </lineage>
</organism>
<proteinExistence type="inferred from homology"/>
<evidence type="ECO:0000256" key="4">
    <source>
        <dbReference type="ARBA" id="ARBA00022741"/>
    </source>
</evidence>
<dbReference type="PANTHER" id="PTHR34139">
    <property type="entry name" value="UPF0331 PROTEIN MJ0127"/>
    <property type="match status" value="1"/>
</dbReference>
<gene>
    <name evidence="7" type="ORF">SAMN03080601_02644</name>
</gene>
<dbReference type="Proteomes" id="UP000191055">
    <property type="component" value="Unassembled WGS sequence"/>
</dbReference>
<dbReference type="InterPro" id="IPR008201">
    <property type="entry name" value="HepT-like"/>
</dbReference>
<evidence type="ECO:0000256" key="3">
    <source>
        <dbReference type="ARBA" id="ARBA00022722"/>
    </source>
</evidence>
<evidence type="ECO:0000256" key="1">
    <source>
        <dbReference type="ARBA" id="ARBA00022553"/>
    </source>
</evidence>
<dbReference type="STRING" id="889453.SAMN03080601_02644"/>
<keyword evidence="2" id="KW-1277">Toxin-antitoxin system</keyword>
<dbReference type="OrthoDB" id="955324at2"/>
<reference evidence="7 8" key="1">
    <citation type="submission" date="2017-02" db="EMBL/GenBank/DDBJ databases">
        <authorList>
            <person name="Peterson S.W."/>
        </authorList>
    </citation>
    <scope>NUCLEOTIDE SEQUENCE [LARGE SCALE GENOMIC DNA]</scope>
    <source>
        <strain evidence="7 8">DSM 24412</strain>
    </source>
</reference>
<evidence type="ECO:0000256" key="2">
    <source>
        <dbReference type="ARBA" id="ARBA00022649"/>
    </source>
</evidence>
<keyword evidence="5" id="KW-0378">Hydrolase</keyword>
<evidence type="ECO:0000313" key="7">
    <source>
        <dbReference type="EMBL" id="SKC23031.1"/>
    </source>
</evidence>
<dbReference type="AlphaFoldDB" id="A0A1T5HR72"/>
<dbReference type="GO" id="GO:0004540">
    <property type="term" value="F:RNA nuclease activity"/>
    <property type="evidence" value="ECO:0007669"/>
    <property type="project" value="InterPro"/>
</dbReference>
<dbReference type="InterPro" id="IPR051813">
    <property type="entry name" value="HepT_RNase_toxin"/>
</dbReference>
<dbReference type="RefSeq" id="WP_079558344.1">
    <property type="nucleotide sequence ID" value="NZ_CP021904.1"/>
</dbReference>
<protein>
    <submittedName>
        <fullName evidence="7">Uncharacterized conserved protein, contains HEPN domain</fullName>
    </submittedName>
</protein>
<dbReference type="KEGG" id="asx:CDL62_04280"/>
<accession>A0A1T5HR72</accession>
<dbReference type="PANTHER" id="PTHR34139:SF1">
    <property type="entry name" value="RNASE MJ1380-RELATED"/>
    <property type="match status" value="1"/>
</dbReference>
<name>A0A1T5HR72_9BACT</name>
<evidence type="ECO:0000256" key="5">
    <source>
        <dbReference type="ARBA" id="ARBA00022801"/>
    </source>
</evidence>
<keyword evidence="1" id="KW-0597">Phosphoprotein</keyword>
<dbReference type="EMBL" id="FUYV01000016">
    <property type="protein sequence ID" value="SKC23031.1"/>
    <property type="molecule type" value="Genomic_DNA"/>
</dbReference>
<evidence type="ECO:0000256" key="6">
    <source>
        <dbReference type="ARBA" id="ARBA00024207"/>
    </source>
</evidence>
<evidence type="ECO:0000313" key="8">
    <source>
        <dbReference type="Proteomes" id="UP000191055"/>
    </source>
</evidence>
<dbReference type="Gene3D" id="1.20.120.580">
    <property type="entry name" value="bsu32300-like"/>
    <property type="match status" value="1"/>
</dbReference>
<sequence>MKREVRKYLYDIRTSIDSINEYLGGRRDFFEYQNNKLLRRGIERELEIIGEAMNRALKLCPELDIKNARQIVDTRNWVIHGYDKVDDVVIWAIVSKHLPVLRKEIEKHLDDKSFNSF</sequence>
<keyword evidence="8" id="KW-1185">Reference proteome</keyword>
<dbReference type="GO" id="GO:0110001">
    <property type="term" value="C:toxin-antitoxin complex"/>
    <property type="evidence" value="ECO:0007669"/>
    <property type="project" value="InterPro"/>
</dbReference>
<dbReference type="GO" id="GO:0000166">
    <property type="term" value="F:nucleotide binding"/>
    <property type="evidence" value="ECO:0007669"/>
    <property type="project" value="UniProtKB-KW"/>
</dbReference>